<accession>A0A1M5QGQ6</accession>
<dbReference type="RefSeq" id="WP_073092928.1">
    <property type="nucleotide sequence ID" value="NZ_FQWY01000033.1"/>
</dbReference>
<dbReference type="AlphaFoldDB" id="A0A1M5QGQ6"/>
<evidence type="ECO:0000313" key="2">
    <source>
        <dbReference type="Proteomes" id="UP000242329"/>
    </source>
</evidence>
<dbReference type="OrthoDB" id="9804920at2"/>
<dbReference type="InterPro" id="IPR000180">
    <property type="entry name" value="Dipep_AS"/>
</dbReference>
<dbReference type="GO" id="GO:0006508">
    <property type="term" value="P:proteolysis"/>
    <property type="evidence" value="ECO:0007669"/>
    <property type="project" value="InterPro"/>
</dbReference>
<reference evidence="2" key="1">
    <citation type="submission" date="2016-11" db="EMBL/GenBank/DDBJ databases">
        <authorList>
            <person name="Varghese N."/>
            <person name="Submissions S."/>
        </authorList>
    </citation>
    <scope>NUCLEOTIDE SEQUENCE [LARGE SCALE GENOMIC DNA]</scope>
    <source>
        <strain evidence="2">DSM 11003</strain>
    </source>
</reference>
<organism evidence="1 2">
    <name type="scientific">Thermosyntropha lipolytica DSM 11003</name>
    <dbReference type="NCBI Taxonomy" id="1123382"/>
    <lineage>
        <taxon>Bacteria</taxon>
        <taxon>Bacillati</taxon>
        <taxon>Bacillota</taxon>
        <taxon>Clostridia</taxon>
        <taxon>Eubacteriales</taxon>
        <taxon>Syntrophomonadaceae</taxon>
        <taxon>Thermosyntropha</taxon>
    </lineage>
</organism>
<protein>
    <submittedName>
        <fullName evidence="1">Dipeptidase. Metallo peptidase. MEROPS family M19</fullName>
    </submittedName>
</protein>
<dbReference type="PROSITE" id="PS00869">
    <property type="entry name" value="RENAL_DIPEPTIDASE_1"/>
    <property type="match status" value="1"/>
</dbReference>
<evidence type="ECO:0000313" key="1">
    <source>
        <dbReference type="EMBL" id="SHH12693.1"/>
    </source>
</evidence>
<dbReference type="GO" id="GO:0070573">
    <property type="term" value="F:metallodipeptidase activity"/>
    <property type="evidence" value="ECO:0007669"/>
    <property type="project" value="InterPro"/>
</dbReference>
<dbReference type="Pfam" id="PF01244">
    <property type="entry name" value="Peptidase_M19"/>
    <property type="match status" value="1"/>
</dbReference>
<dbReference type="PROSITE" id="PS51365">
    <property type="entry name" value="RENAL_DIPEPTIDASE_2"/>
    <property type="match status" value="1"/>
</dbReference>
<name>A0A1M5QGQ6_9FIRM</name>
<proteinExistence type="predicted"/>
<gene>
    <name evidence="1" type="ORF">SAMN02745221_01744</name>
</gene>
<dbReference type="PANTHER" id="PTHR10443:SF12">
    <property type="entry name" value="DIPEPTIDASE"/>
    <property type="match status" value="1"/>
</dbReference>
<dbReference type="Proteomes" id="UP000242329">
    <property type="component" value="Unassembled WGS sequence"/>
</dbReference>
<dbReference type="Gene3D" id="3.20.20.140">
    <property type="entry name" value="Metal-dependent hydrolases"/>
    <property type="match status" value="1"/>
</dbReference>
<dbReference type="EMBL" id="FQWY01000033">
    <property type="protein sequence ID" value="SHH12693.1"/>
    <property type="molecule type" value="Genomic_DNA"/>
</dbReference>
<dbReference type="SUPFAM" id="SSF51556">
    <property type="entry name" value="Metallo-dependent hydrolases"/>
    <property type="match status" value="1"/>
</dbReference>
<dbReference type="CDD" id="cd01301">
    <property type="entry name" value="rDP_like"/>
    <property type="match status" value="1"/>
</dbReference>
<dbReference type="PANTHER" id="PTHR10443">
    <property type="entry name" value="MICROSOMAL DIPEPTIDASE"/>
    <property type="match status" value="1"/>
</dbReference>
<sequence>MKIIDLHCDTISLFLALKGGKLIANEGHFDLRRALQAGVGLQFFSLFSPPDDSGVVLRRVLKQLELFYKEMESNKDILYLVQNYKDIETNINKADKIGGVLHLEGAEALGLDIDILHLLYRLGLRSLGLTWNKRNFLADGVEEGEGDGGLSRWGRQVVKEANKLGIIIDLSHIGEKSFYDVLEATDKPVMVTHANAYAVCPHRRNLKDVQLKALSQNKGIVGITQVSDFVKEGKPEVDDLLFHIVYIADLIGCEYIALGSDFDGASDIVMSGIEDYANWENLLRKKGFCPKEIEDILQNNALRVMREILK</sequence>
<dbReference type="InterPro" id="IPR032466">
    <property type="entry name" value="Metal_Hydrolase"/>
</dbReference>
<dbReference type="STRING" id="1123382.SAMN02745221_01744"/>
<dbReference type="InterPro" id="IPR008257">
    <property type="entry name" value="Pept_M19"/>
</dbReference>
<keyword evidence="2" id="KW-1185">Reference proteome</keyword>